<dbReference type="Pfam" id="PF13443">
    <property type="entry name" value="HTH_26"/>
    <property type="match status" value="1"/>
</dbReference>
<evidence type="ECO:0000259" key="1">
    <source>
        <dbReference type="Pfam" id="PF13443"/>
    </source>
</evidence>
<reference evidence="3 4" key="1">
    <citation type="submission" date="2018-07" db="EMBL/GenBank/DDBJ databases">
        <title>New species, Clostridium PI-S10-A1B.</title>
        <authorList>
            <person name="Krishna G."/>
            <person name="Summeta K."/>
            <person name="Shikha S."/>
            <person name="Prabhu P.B."/>
            <person name="Suresh K."/>
        </authorList>
    </citation>
    <scope>NUCLEOTIDE SEQUENCE [LARGE SCALE GENOMIC DNA]</scope>
    <source>
        <strain evidence="3 4">PI-S10-A1B</strain>
    </source>
</reference>
<evidence type="ECO:0000313" key="4">
    <source>
        <dbReference type="Proteomes" id="UP000260680"/>
    </source>
</evidence>
<evidence type="ECO:0000313" key="2">
    <source>
        <dbReference type="EMBL" id="GLB29079.1"/>
    </source>
</evidence>
<dbReference type="EMBL" id="BRPJ01000016">
    <property type="protein sequence ID" value="GLB29079.1"/>
    <property type="molecule type" value="Genomic_DNA"/>
</dbReference>
<dbReference type="InterPro" id="IPR001387">
    <property type="entry name" value="Cro/C1-type_HTH"/>
</dbReference>
<dbReference type="RefSeq" id="WP_117416500.1">
    <property type="nucleotide sequence ID" value="NZ_BRPJ01000016.1"/>
</dbReference>
<dbReference type="GO" id="GO:0003677">
    <property type="term" value="F:DNA binding"/>
    <property type="evidence" value="ECO:0007669"/>
    <property type="project" value="InterPro"/>
</dbReference>
<dbReference type="AlphaFoldDB" id="A0A3E2NEV3"/>
<dbReference type="InterPro" id="IPR010982">
    <property type="entry name" value="Lambda_DNA-bd_dom_sf"/>
</dbReference>
<dbReference type="OrthoDB" id="9807880at2"/>
<dbReference type="Proteomes" id="UP000260680">
    <property type="component" value="Unassembled WGS sequence"/>
</dbReference>
<dbReference type="Proteomes" id="UP001419084">
    <property type="component" value="Unassembled WGS sequence"/>
</dbReference>
<dbReference type="SUPFAM" id="SSF47413">
    <property type="entry name" value="lambda repressor-like DNA-binding domains"/>
    <property type="match status" value="1"/>
</dbReference>
<proteinExistence type="predicted"/>
<feature type="domain" description="HTH cro/C1-type" evidence="1">
    <location>
        <begin position="8"/>
        <end position="65"/>
    </location>
</feature>
<comment type="caution">
    <text evidence="3">The sequence shown here is derived from an EMBL/GenBank/DDBJ whole genome shotgun (WGS) entry which is preliminary data.</text>
</comment>
<protein>
    <submittedName>
        <fullName evidence="3">XRE family transcriptional regulator</fullName>
    </submittedName>
</protein>
<accession>A0A3E2NEV3</accession>
<name>A0A3E2NEV3_9FIRM</name>
<organism evidence="3 4">
    <name type="scientific">Lacrimispora amygdalina</name>
    <dbReference type="NCBI Taxonomy" id="253257"/>
    <lineage>
        <taxon>Bacteria</taxon>
        <taxon>Bacillati</taxon>
        <taxon>Bacillota</taxon>
        <taxon>Clostridia</taxon>
        <taxon>Lachnospirales</taxon>
        <taxon>Lachnospiraceae</taxon>
        <taxon>Lacrimispora</taxon>
    </lineage>
</organism>
<gene>
    <name evidence="3" type="ORF">DS742_08180</name>
    <name evidence="2" type="ORF">LAD12857_10020</name>
</gene>
<evidence type="ECO:0000313" key="5">
    <source>
        <dbReference type="Proteomes" id="UP001419084"/>
    </source>
</evidence>
<sequence>MISTDPFWKLMNERKISSYMLEEEYDLNPAEISRLKNNHNFTLSSIDRFCQIFQCDVKDIIAYTPTMKSNQ</sequence>
<dbReference type="Gene3D" id="1.10.260.40">
    <property type="entry name" value="lambda repressor-like DNA-binding domains"/>
    <property type="match status" value="1"/>
</dbReference>
<evidence type="ECO:0000313" key="3">
    <source>
        <dbReference type="EMBL" id="RFZ79514.1"/>
    </source>
</evidence>
<keyword evidence="5" id="KW-1185">Reference proteome</keyword>
<dbReference type="EMBL" id="QOHO01000023">
    <property type="protein sequence ID" value="RFZ79514.1"/>
    <property type="molecule type" value="Genomic_DNA"/>
</dbReference>
<reference evidence="2 5" key="2">
    <citation type="journal article" date="2024" name="Int. J. Syst. Evol. Microbiol.">
        <title>Lacrimispora brassicae sp. nov. isolated from fermented cabbage, and proposal of Clostridium indicum Gundawar et al. 2019 and Clostridium methoxybenzovorans Mechichi et al. 1999 as heterotypic synonyms of Lacrimispora amygdalina (Parshina et al. 2003) Haas and Blanchard 2020 and Lacrimispora indolis (McClung and McCoy 1957) Haas and Blanchard 2020, respectively.</title>
        <authorList>
            <person name="Kobayashi H."/>
            <person name="Tanizawa Y."/>
            <person name="Sakamoto M."/>
            <person name="Ohkuma M."/>
            <person name="Tohno M."/>
        </authorList>
    </citation>
    <scope>NUCLEOTIDE SEQUENCE [LARGE SCALE GENOMIC DNA]</scope>
    <source>
        <strain evidence="2 5">DSM 12857</strain>
    </source>
</reference>